<name>A0A498HZQ7_MALDO</name>
<proteinExistence type="predicted"/>
<sequence>MLRRSRDSKLHKMIQKDHIVGSSSGLKVCDKPGFEPKNKRPKIVDNVCLTIQTSVDVVMFDSPNQISKGRAYFQRNKKGLRFWGCGSATGISRWGGGWSGWDLEGGLRPKVFGKRAVVCW</sequence>
<dbReference type="Proteomes" id="UP000290289">
    <property type="component" value="Chromosome 14"/>
</dbReference>
<protein>
    <submittedName>
        <fullName evidence="1">Uncharacterized protein</fullName>
    </submittedName>
</protein>
<accession>A0A498HZQ7</accession>
<keyword evidence="2" id="KW-1185">Reference proteome</keyword>
<evidence type="ECO:0000313" key="1">
    <source>
        <dbReference type="EMBL" id="RXH76846.1"/>
    </source>
</evidence>
<dbReference type="EMBL" id="RDQH01000340">
    <property type="protein sequence ID" value="RXH76846.1"/>
    <property type="molecule type" value="Genomic_DNA"/>
</dbReference>
<evidence type="ECO:0000313" key="2">
    <source>
        <dbReference type="Proteomes" id="UP000290289"/>
    </source>
</evidence>
<dbReference type="AlphaFoldDB" id="A0A498HZQ7"/>
<gene>
    <name evidence="1" type="ORF">DVH24_019734</name>
</gene>
<organism evidence="1 2">
    <name type="scientific">Malus domestica</name>
    <name type="common">Apple</name>
    <name type="synonym">Pyrus malus</name>
    <dbReference type="NCBI Taxonomy" id="3750"/>
    <lineage>
        <taxon>Eukaryota</taxon>
        <taxon>Viridiplantae</taxon>
        <taxon>Streptophyta</taxon>
        <taxon>Embryophyta</taxon>
        <taxon>Tracheophyta</taxon>
        <taxon>Spermatophyta</taxon>
        <taxon>Magnoliopsida</taxon>
        <taxon>eudicotyledons</taxon>
        <taxon>Gunneridae</taxon>
        <taxon>Pentapetalae</taxon>
        <taxon>rosids</taxon>
        <taxon>fabids</taxon>
        <taxon>Rosales</taxon>
        <taxon>Rosaceae</taxon>
        <taxon>Amygdaloideae</taxon>
        <taxon>Maleae</taxon>
        <taxon>Malus</taxon>
    </lineage>
</organism>
<reference evidence="1 2" key="1">
    <citation type="submission" date="2018-10" db="EMBL/GenBank/DDBJ databases">
        <title>A high-quality apple genome assembly.</title>
        <authorList>
            <person name="Hu J."/>
        </authorList>
    </citation>
    <scope>NUCLEOTIDE SEQUENCE [LARGE SCALE GENOMIC DNA]</scope>
    <source>
        <strain evidence="2">cv. HFTH1</strain>
        <tissue evidence="1">Young leaf</tissue>
    </source>
</reference>
<comment type="caution">
    <text evidence="1">The sequence shown here is derived from an EMBL/GenBank/DDBJ whole genome shotgun (WGS) entry which is preliminary data.</text>
</comment>